<protein>
    <recommendedName>
        <fullName evidence="1">Methyltransferase type 11 domain-containing protein</fullName>
    </recommendedName>
</protein>
<dbReference type="SUPFAM" id="SSF53335">
    <property type="entry name" value="S-adenosyl-L-methionine-dependent methyltransferases"/>
    <property type="match status" value="1"/>
</dbReference>
<gene>
    <name evidence="2" type="ORF">METZ01_LOCUS78071</name>
</gene>
<dbReference type="InterPro" id="IPR013216">
    <property type="entry name" value="Methyltransf_11"/>
</dbReference>
<accession>A0A381UCZ3</accession>
<name>A0A381UCZ3_9ZZZZ</name>
<dbReference type="EMBL" id="UINC01006059">
    <property type="protein sequence ID" value="SVA25217.1"/>
    <property type="molecule type" value="Genomic_DNA"/>
</dbReference>
<proteinExistence type="predicted"/>
<reference evidence="2" key="1">
    <citation type="submission" date="2018-05" db="EMBL/GenBank/DDBJ databases">
        <authorList>
            <person name="Lanie J.A."/>
            <person name="Ng W.-L."/>
            <person name="Kazmierczak K.M."/>
            <person name="Andrzejewski T.M."/>
            <person name="Davidsen T.M."/>
            <person name="Wayne K.J."/>
            <person name="Tettelin H."/>
            <person name="Glass J.I."/>
            <person name="Rusch D."/>
            <person name="Podicherti R."/>
            <person name="Tsui H.-C.T."/>
            <person name="Winkler M.E."/>
        </authorList>
    </citation>
    <scope>NUCLEOTIDE SEQUENCE</scope>
</reference>
<dbReference type="InterPro" id="IPR029063">
    <property type="entry name" value="SAM-dependent_MTases_sf"/>
</dbReference>
<dbReference type="GO" id="GO:0008757">
    <property type="term" value="F:S-adenosylmethionine-dependent methyltransferase activity"/>
    <property type="evidence" value="ECO:0007669"/>
    <property type="project" value="InterPro"/>
</dbReference>
<dbReference type="Gene3D" id="3.40.50.150">
    <property type="entry name" value="Vaccinia Virus protein VP39"/>
    <property type="match status" value="1"/>
</dbReference>
<sequence length="249" mass="28588">VFDFIKNRLRPIWYKLARPGQPVFECPICGKTGPFKSKRLSKNPPVKRRHSKCLSCGAVERHRMLHLVLRELLVNRESRAGSVLHVAPERCMRKLLASSFDRYETLDLFMDDVDHKEDLQHTTLADATYDFVVLSRVLTAPPDLDACLAEIHRVLKPRGFAVISESLLHETTTARLDGRRSRARELGLDFIDLLKARFRHIDLFLPDRYDAKHQLNNIIDTDQQYAADYPELVDIPGIGYKEIVLVCGT</sequence>
<dbReference type="AlphaFoldDB" id="A0A381UCZ3"/>
<feature type="non-terminal residue" evidence="2">
    <location>
        <position position="1"/>
    </location>
</feature>
<evidence type="ECO:0000313" key="2">
    <source>
        <dbReference type="EMBL" id="SVA25217.1"/>
    </source>
</evidence>
<dbReference type="Pfam" id="PF08241">
    <property type="entry name" value="Methyltransf_11"/>
    <property type="match status" value="1"/>
</dbReference>
<organism evidence="2">
    <name type="scientific">marine metagenome</name>
    <dbReference type="NCBI Taxonomy" id="408172"/>
    <lineage>
        <taxon>unclassified sequences</taxon>
        <taxon>metagenomes</taxon>
        <taxon>ecological metagenomes</taxon>
    </lineage>
</organism>
<feature type="domain" description="Methyltransferase type 11" evidence="1">
    <location>
        <begin position="115"/>
        <end position="163"/>
    </location>
</feature>
<evidence type="ECO:0000259" key="1">
    <source>
        <dbReference type="Pfam" id="PF08241"/>
    </source>
</evidence>